<dbReference type="GO" id="GO:0007264">
    <property type="term" value="P:small GTPase-mediated signal transduction"/>
    <property type="evidence" value="ECO:0007669"/>
    <property type="project" value="InterPro"/>
</dbReference>
<feature type="domain" description="DH" evidence="1">
    <location>
        <begin position="1"/>
        <end position="114"/>
    </location>
</feature>
<accession>A0A1Y3BSK0</accession>
<organism evidence="2 3">
    <name type="scientific">Euroglyphus maynei</name>
    <name type="common">Mayne's house dust mite</name>
    <dbReference type="NCBI Taxonomy" id="6958"/>
    <lineage>
        <taxon>Eukaryota</taxon>
        <taxon>Metazoa</taxon>
        <taxon>Ecdysozoa</taxon>
        <taxon>Arthropoda</taxon>
        <taxon>Chelicerata</taxon>
        <taxon>Arachnida</taxon>
        <taxon>Acari</taxon>
        <taxon>Acariformes</taxon>
        <taxon>Sarcoptiformes</taxon>
        <taxon>Astigmata</taxon>
        <taxon>Psoroptidia</taxon>
        <taxon>Analgoidea</taxon>
        <taxon>Pyroglyphidae</taxon>
        <taxon>Pyroglyphinae</taxon>
        <taxon>Euroglyphus</taxon>
    </lineage>
</organism>
<evidence type="ECO:0000313" key="2">
    <source>
        <dbReference type="EMBL" id="OTF82546.1"/>
    </source>
</evidence>
<name>A0A1Y3BSK0_EURMA</name>
<dbReference type="InterPro" id="IPR000219">
    <property type="entry name" value="DH_dom"/>
</dbReference>
<feature type="non-terminal residue" evidence="2">
    <location>
        <position position="114"/>
    </location>
</feature>
<dbReference type="InterPro" id="IPR043537">
    <property type="entry name" value="Tiam1/Tiam2/Sif"/>
</dbReference>
<evidence type="ECO:0000259" key="1">
    <source>
        <dbReference type="PROSITE" id="PS50010"/>
    </source>
</evidence>
<sequence length="114" mass="13118">MEKLIKELLDTENNFCHSLKQLVELYLEPLSKNNFLTITDIKVLFGSILKVIDAQNEFRSELNEVGEHILGDCELLMKKCQTTNIDDNRQREPTVNELGVGYIADCFAKHSKNF</sequence>
<gene>
    <name evidence="2" type="ORF">BLA29_013667</name>
</gene>
<dbReference type="Proteomes" id="UP000194236">
    <property type="component" value="Unassembled WGS sequence"/>
</dbReference>
<dbReference type="SUPFAM" id="SSF48065">
    <property type="entry name" value="DBL homology domain (DH-domain)"/>
    <property type="match status" value="1"/>
</dbReference>
<dbReference type="PANTHER" id="PTHR46001:SF3">
    <property type="entry name" value="PROTEIN STILL LIFE, ISOFORM SIF TYPE 1"/>
    <property type="match status" value="1"/>
</dbReference>
<proteinExistence type="predicted"/>
<reference evidence="2 3" key="1">
    <citation type="submission" date="2017-03" db="EMBL/GenBank/DDBJ databases">
        <title>Genome Survey of Euroglyphus maynei.</title>
        <authorList>
            <person name="Arlian L.G."/>
            <person name="Morgan M.S."/>
            <person name="Rider S.D."/>
        </authorList>
    </citation>
    <scope>NUCLEOTIDE SEQUENCE [LARGE SCALE GENOMIC DNA]</scope>
    <source>
        <strain evidence="2">Arlian Lab</strain>
        <tissue evidence="2">Whole body</tissue>
    </source>
</reference>
<dbReference type="InterPro" id="IPR035899">
    <property type="entry name" value="DBL_dom_sf"/>
</dbReference>
<comment type="caution">
    <text evidence="2">The sequence shown here is derived from an EMBL/GenBank/DDBJ whole genome shotgun (WGS) entry which is preliminary data.</text>
</comment>
<dbReference type="PROSITE" id="PS50010">
    <property type="entry name" value="DH_2"/>
    <property type="match status" value="1"/>
</dbReference>
<dbReference type="PANTHER" id="PTHR46001">
    <property type="entry name" value="TIAM (MAMMALIAN TUMOR INVASION AND METASTASIS FACTOR) HOMOLOG"/>
    <property type="match status" value="1"/>
</dbReference>
<keyword evidence="3" id="KW-1185">Reference proteome</keyword>
<dbReference type="GO" id="GO:0005085">
    <property type="term" value="F:guanyl-nucleotide exchange factor activity"/>
    <property type="evidence" value="ECO:0007669"/>
    <property type="project" value="InterPro"/>
</dbReference>
<evidence type="ECO:0000313" key="3">
    <source>
        <dbReference type="Proteomes" id="UP000194236"/>
    </source>
</evidence>
<dbReference type="Gene3D" id="1.20.900.10">
    <property type="entry name" value="Dbl homology (DH) domain"/>
    <property type="match status" value="1"/>
</dbReference>
<protein>
    <submittedName>
        <fullName evidence="2">Still life, sif-like protein</fullName>
    </submittedName>
</protein>
<dbReference type="EMBL" id="MUJZ01007983">
    <property type="protein sequence ID" value="OTF82546.1"/>
    <property type="molecule type" value="Genomic_DNA"/>
</dbReference>
<dbReference type="AlphaFoldDB" id="A0A1Y3BSK0"/>
<dbReference type="Pfam" id="PF00621">
    <property type="entry name" value="RhoGEF"/>
    <property type="match status" value="1"/>
</dbReference>